<dbReference type="SUPFAM" id="SSF55781">
    <property type="entry name" value="GAF domain-like"/>
    <property type="match status" value="1"/>
</dbReference>
<dbReference type="RefSeq" id="WP_317994355.1">
    <property type="nucleotide sequence ID" value="NZ_AP025523.1"/>
</dbReference>
<accession>A0AAN1XWJ7</accession>
<dbReference type="GO" id="GO:0052621">
    <property type="term" value="F:diguanylate cyclase activity"/>
    <property type="evidence" value="ECO:0007669"/>
    <property type="project" value="TreeGrafter"/>
</dbReference>
<proteinExistence type="predicted"/>
<dbReference type="SMART" id="SM00065">
    <property type="entry name" value="GAF"/>
    <property type="match status" value="1"/>
</dbReference>
<feature type="coiled-coil region" evidence="1">
    <location>
        <begin position="11"/>
        <end position="38"/>
    </location>
</feature>
<name>A0AAN1XWJ7_UNVUL</name>
<dbReference type="FunFam" id="3.30.70.270:FF:000001">
    <property type="entry name" value="Diguanylate cyclase domain protein"/>
    <property type="match status" value="1"/>
</dbReference>
<evidence type="ECO:0000259" key="2">
    <source>
        <dbReference type="PROSITE" id="PS50887"/>
    </source>
</evidence>
<dbReference type="InterPro" id="IPR029787">
    <property type="entry name" value="Nucleotide_cyclase"/>
</dbReference>
<dbReference type="KEGG" id="vab:WPS_19820"/>
<dbReference type="AlphaFoldDB" id="A0AAN1XWJ7"/>
<evidence type="ECO:0000313" key="3">
    <source>
        <dbReference type="EMBL" id="BDE06706.1"/>
    </source>
</evidence>
<dbReference type="GO" id="GO:0043709">
    <property type="term" value="P:cell adhesion involved in single-species biofilm formation"/>
    <property type="evidence" value="ECO:0007669"/>
    <property type="project" value="TreeGrafter"/>
</dbReference>
<dbReference type="PANTHER" id="PTHR45138:SF24">
    <property type="entry name" value="DIGUANYLATE CYCLASE DGCC-RELATED"/>
    <property type="match status" value="1"/>
</dbReference>
<dbReference type="EMBL" id="AP025523">
    <property type="protein sequence ID" value="BDE06706.1"/>
    <property type="molecule type" value="Genomic_DNA"/>
</dbReference>
<dbReference type="PANTHER" id="PTHR45138">
    <property type="entry name" value="REGULATORY COMPONENTS OF SENSORY TRANSDUCTION SYSTEM"/>
    <property type="match status" value="1"/>
</dbReference>
<dbReference type="NCBIfam" id="TIGR00254">
    <property type="entry name" value="GGDEF"/>
    <property type="match status" value="1"/>
</dbReference>
<dbReference type="GO" id="GO:0005886">
    <property type="term" value="C:plasma membrane"/>
    <property type="evidence" value="ECO:0007669"/>
    <property type="project" value="TreeGrafter"/>
</dbReference>
<dbReference type="InterPro" id="IPR000160">
    <property type="entry name" value="GGDEF_dom"/>
</dbReference>
<dbReference type="InterPro" id="IPR050469">
    <property type="entry name" value="Diguanylate_Cyclase"/>
</dbReference>
<dbReference type="SMART" id="SM00267">
    <property type="entry name" value="GGDEF"/>
    <property type="match status" value="1"/>
</dbReference>
<reference evidence="3 4" key="1">
    <citation type="journal article" date="2022" name="ISME Commun">
        <title>Vulcanimicrobium alpinus gen. nov. sp. nov., the first cultivated representative of the candidate phylum 'Eremiobacterota', is a metabolically versatile aerobic anoxygenic phototroph.</title>
        <authorList>
            <person name="Yabe S."/>
            <person name="Muto K."/>
            <person name="Abe K."/>
            <person name="Yokota A."/>
            <person name="Staudigel H."/>
            <person name="Tebo B.M."/>
        </authorList>
    </citation>
    <scope>NUCLEOTIDE SEQUENCE [LARGE SCALE GENOMIC DNA]</scope>
    <source>
        <strain evidence="3 4">WC8-2</strain>
    </source>
</reference>
<dbReference type="InterPro" id="IPR029016">
    <property type="entry name" value="GAF-like_dom_sf"/>
</dbReference>
<protein>
    <recommendedName>
        <fullName evidence="2">GGDEF domain-containing protein</fullName>
    </recommendedName>
</protein>
<feature type="domain" description="GGDEF" evidence="2">
    <location>
        <begin position="238"/>
        <end position="362"/>
    </location>
</feature>
<sequence>MSVPERAPDELTALREEAAELRRRLALLEVERDEFAQLNAELFVLQQVFSTMNSTLEIDDILATVLRGINEALHFGRVVLFEVREGVASRRLETAAGGEVLTSPDPEAMRRSATFGAMVAGMQDFSFGHADDGESPLADADGSYCMLPLISRNTVRGILYVDRPPEPEISEMQLRMLLDFAAQGAIAMENARLYSETKRLLEETQRLAWTDPLTGLANRRALAELMERELHNAERYGAPLAFLILDLDDLKRINDGRGHHAGDEALRAFAANLLAGARRGDVVARYAGDEFVMVMAQTDRIAAEAVLRRLYAAMERNGLRCSAGVALFPRHGADAASLFAAADRALYEAKQAGKNRFRFAPEPA</sequence>
<dbReference type="InterPro" id="IPR003018">
    <property type="entry name" value="GAF"/>
</dbReference>
<dbReference type="PROSITE" id="PS50887">
    <property type="entry name" value="GGDEF"/>
    <property type="match status" value="1"/>
</dbReference>
<keyword evidence="4" id="KW-1185">Reference proteome</keyword>
<dbReference type="CDD" id="cd01949">
    <property type="entry name" value="GGDEF"/>
    <property type="match status" value="1"/>
</dbReference>
<dbReference type="InterPro" id="IPR043128">
    <property type="entry name" value="Rev_trsase/Diguanyl_cyclase"/>
</dbReference>
<keyword evidence="1" id="KW-0175">Coiled coil</keyword>
<organism evidence="3 4">
    <name type="scientific">Vulcanimicrobium alpinum</name>
    <dbReference type="NCBI Taxonomy" id="3016050"/>
    <lineage>
        <taxon>Bacteria</taxon>
        <taxon>Bacillati</taxon>
        <taxon>Vulcanimicrobiota</taxon>
        <taxon>Vulcanimicrobiia</taxon>
        <taxon>Vulcanimicrobiales</taxon>
        <taxon>Vulcanimicrobiaceae</taxon>
        <taxon>Vulcanimicrobium</taxon>
    </lineage>
</organism>
<dbReference type="SUPFAM" id="SSF55073">
    <property type="entry name" value="Nucleotide cyclase"/>
    <property type="match status" value="1"/>
</dbReference>
<dbReference type="Gene3D" id="3.30.70.270">
    <property type="match status" value="1"/>
</dbReference>
<evidence type="ECO:0000256" key="1">
    <source>
        <dbReference type="SAM" id="Coils"/>
    </source>
</evidence>
<evidence type="ECO:0000313" key="4">
    <source>
        <dbReference type="Proteomes" id="UP001317532"/>
    </source>
</evidence>
<dbReference type="Pfam" id="PF13492">
    <property type="entry name" value="GAF_3"/>
    <property type="match status" value="1"/>
</dbReference>
<dbReference type="Pfam" id="PF00990">
    <property type="entry name" value="GGDEF"/>
    <property type="match status" value="1"/>
</dbReference>
<dbReference type="Proteomes" id="UP001317532">
    <property type="component" value="Chromosome"/>
</dbReference>
<gene>
    <name evidence="3" type="ORF">WPS_19820</name>
</gene>
<dbReference type="GO" id="GO:1902201">
    <property type="term" value="P:negative regulation of bacterial-type flagellum-dependent cell motility"/>
    <property type="evidence" value="ECO:0007669"/>
    <property type="project" value="TreeGrafter"/>
</dbReference>
<dbReference type="Gene3D" id="3.30.450.40">
    <property type="match status" value="1"/>
</dbReference>